<keyword evidence="4 6" id="KW-0479">Metal-binding</keyword>
<comment type="cofactor">
    <cofactor evidence="6">
        <name>Co(2+)</name>
        <dbReference type="ChEBI" id="CHEBI:48828"/>
    </cofactor>
    <cofactor evidence="6">
        <name>Zn(2+)</name>
        <dbReference type="ChEBI" id="CHEBI:29105"/>
    </cofactor>
    <cofactor evidence="6">
        <name>Mn(2+)</name>
        <dbReference type="ChEBI" id="CHEBI:29035"/>
    </cofactor>
    <cofactor evidence="6">
        <name>Fe(2+)</name>
        <dbReference type="ChEBI" id="CHEBI:29033"/>
    </cofactor>
    <text evidence="6">Binds 2 divalent metal cations per subunit. Has a high-affinity and a low affinity metal-binding site. The true nature of the physiological cofactor is under debate. The enzyme is active with cobalt, zinc, manganese or divalent iron ions. Most likely, methionine aminopeptidases function as mononuclear Fe(2+)-metalloproteases under physiological conditions, and the catalytically relevant metal-binding site has been assigned to the histidine-containing high-affinity site.</text>
</comment>
<dbReference type="PRINTS" id="PR00599">
    <property type="entry name" value="MAPEPTIDASE"/>
</dbReference>
<evidence type="ECO:0000313" key="10">
    <source>
        <dbReference type="Proteomes" id="UP000215005"/>
    </source>
</evidence>
<evidence type="ECO:0000256" key="5">
    <source>
        <dbReference type="ARBA" id="ARBA00022801"/>
    </source>
</evidence>
<feature type="binding site" evidence="6">
    <location>
        <position position="210"/>
    </location>
    <ligand>
        <name>a divalent metal cation</name>
        <dbReference type="ChEBI" id="CHEBI:60240"/>
        <label>2</label>
        <note>catalytic</note>
    </ligand>
</feature>
<dbReference type="KEGG" id="ngv:CDO52_25110"/>
<accession>A0A223SC13</accession>
<comment type="similarity">
    <text evidence="6">Belongs to the peptidase M24A family. Methionine aminopeptidase type 1 subfamily.</text>
</comment>
<evidence type="ECO:0000256" key="6">
    <source>
        <dbReference type="HAMAP-Rule" id="MF_01974"/>
    </source>
</evidence>
<dbReference type="PANTHER" id="PTHR43330:SF27">
    <property type="entry name" value="METHIONINE AMINOPEPTIDASE"/>
    <property type="match status" value="1"/>
</dbReference>
<feature type="binding site" evidence="6">
    <location>
        <position position="102"/>
    </location>
    <ligand>
        <name>a divalent metal cation</name>
        <dbReference type="ChEBI" id="CHEBI:60240"/>
        <label>1</label>
    </ligand>
</feature>
<dbReference type="EC" id="3.4.11.18" evidence="6 7"/>
<dbReference type="GO" id="GO:0046872">
    <property type="term" value="F:metal ion binding"/>
    <property type="evidence" value="ECO:0007669"/>
    <property type="project" value="UniProtKB-UniRule"/>
</dbReference>
<keyword evidence="10" id="KW-1185">Reference proteome</keyword>
<sequence>MFRKAEPAIQLKSAGEITKMRAAGQVVSRTLDLLRSSVEPGMTTLDLDAIAERSIRDSGAVPSFKGYHGFPGSICASVNEEVVHGIPRDTKVLEAGDIISIDCGAILDGWHGDSAITVAVGEISAADQRMLEVCEESMWQGIAQLRPGKRLGDIGHAVDSYIQSQGGYGNVQEYGGHGIGTEMHMEPHVLNHGRPGKGMRLAEGMCLAIEPMTNRGTRHVVQLEDGWTVVTRDGERSAHFEHSVAITADGPLVLTAREENRAKMAEMGFVDPGF</sequence>
<dbReference type="SUPFAM" id="SSF55920">
    <property type="entry name" value="Creatinase/aminopeptidase"/>
    <property type="match status" value="1"/>
</dbReference>
<comment type="catalytic activity">
    <reaction evidence="6 7">
        <text>Release of N-terminal amino acids, preferentially methionine, from peptides and arylamides.</text>
        <dbReference type="EC" id="3.4.11.18"/>
    </reaction>
</comment>
<dbReference type="Proteomes" id="UP000215005">
    <property type="component" value="Chromosome"/>
</dbReference>
<gene>
    <name evidence="6 9" type="primary">map</name>
    <name evidence="9" type="ORF">CDO52_25110</name>
</gene>
<reference evidence="9 10" key="1">
    <citation type="submission" date="2017-08" db="EMBL/GenBank/DDBJ databases">
        <title>The complete genome sequence of Nocardiopsis gilva YIM 90087.</title>
        <authorList>
            <person name="Yin M."/>
            <person name="Tang S."/>
        </authorList>
    </citation>
    <scope>NUCLEOTIDE SEQUENCE [LARGE SCALE GENOMIC DNA]</scope>
    <source>
        <strain evidence="9 10">YIM 90087</strain>
    </source>
</reference>
<dbReference type="OrthoDB" id="9802055at2"/>
<dbReference type="NCBIfam" id="TIGR00500">
    <property type="entry name" value="met_pdase_I"/>
    <property type="match status" value="1"/>
</dbReference>
<dbReference type="EMBL" id="CP022753">
    <property type="protein sequence ID" value="ASU85642.1"/>
    <property type="molecule type" value="Genomic_DNA"/>
</dbReference>
<evidence type="ECO:0000256" key="3">
    <source>
        <dbReference type="ARBA" id="ARBA00022670"/>
    </source>
</evidence>
<dbReference type="Pfam" id="PF00557">
    <property type="entry name" value="Peptidase_M24"/>
    <property type="match status" value="1"/>
</dbReference>
<evidence type="ECO:0000256" key="7">
    <source>
        <dbReference type="RuleBase" id="RU003653"/>
    </source>
</evidence>
<organism evidence="9 10">
    <name type="scientific">Nocardiopsis gilva YIM 90087</name>
    <dbReference type="NCBI Taxonomy" id="1235441"/>
    <lineage>
        <taxon>Bacteria</taxon>
        <taxon>Bacillati</taxon>
        <taxon>Actinomycetota</taxon>
        <taxon>Actinomycetes</taxon>
        <taxon>Streptosporangiales</taxon>
        <taxon>Nocardiopsidaceae</taxon>
        <taxon>Nocardiopsis</taxon>
    </lineage>
</organism>
<dbReference type="PROSITE" id="PS00680">
    <property type="entry name" value="MAP_1"/>
    <property type="match status" value="1"/>
</dbReference>
<keyword evidence="5 6" id="KW-0378">Hydrolase</keyword>
<dbReference type="GO" id="GO:0006508">
    <property type="term" value="P:proteolysis"/>
    <property type="evidence" value="ECO:0007669"/>
    <property type="project" value="UniProtKB-KW"/>
</dbReference>
<feature type="binding site" evidence="6">
    <location>
        <position position="177"/>
    </location>
    <ligand>
        <name>a divalent metal cation</name>
        <dbReference type="ChEBI" id="CHEBI:60240"/>
        <label>2</label>
        <note>catalytic</note>
    </ligand>
</feature>
<dbReference type="InterPro" id="IPR000994">
    <property type="entry name" value="Pept_M24"/>
</dbReference>
<feature type="binding site" evidence="6">
    <location>
        <position position="113"/>
    </location>
    <ligand>
        <name>a divalent metal cation</name>
        <dbReference type="ChEBI" id="CHEBI:60240"/>
        <label>2</label>
        <note>catalytic</note>
    </ligand>
</feature>
<evidence type="ECO:0000256" key="4">
    <source>
        <dbReference type="ARBA" id="ARBA00022723"/>
    </source>
</evidence>
<dbReference type="InterPro" id="IPR001714">
    <property type="entry name" value="Pept_M24_MAP"/>
</dbReference>
<name>A0A223SC13_9ACTN</name>
<feature type="binding site" evidence="6">
    <location>
        <position position="84"/>
    </location>
    <ligand>
        <name>substrate</name>
    </ligand>
</feature>
<dbReference type="InterPro" id="IPR036005">
    <property type="entry name" value="Creatinase/aminopeptidase-like"/>
</dbReference>
<dbReference type="PANTHER" id="PTHR43330">
    <property type="entry name" value="METHIONINE AMINOPEPTIDASE"/>
    <property type="match status" value="1"/>
</dbReference>
<dbReference type="Gene3D" id="3.90.230.10">
    <property type="entry name" value="Creatinase/methionine aminopeptidase superfamily"/>
    <property type="match status" value="1"/>
</dbReference>
<dbReference type="GO" id="GO:0070006">
    <property type="term" value="F:metalloaminopeptidase activity"/>
    <property type="evidence" value="ECO:0007669"/>
    <property type="project" value="UniProtKB-UniRule"/>
</dbReference>
<dbReference type="RefSeq" id="WP_017621559.1">
    <property type="nucleotide sequence ID" value="NZ_ANBG01000427.1"/>
</dbReference>
<evidence type="ECO:0000256" key="2">
    <source>
        <dbReference type="ARBA" id="ARBA00022438"/>
    </source>
</evidence>
<comment type="function">
    <text evidence="1 6">Removes the N-terminal methionine from nascent proteins. The N-terminal methionine is often cleaved when the second residue in the primary sequence is small and uncharged (Met-Ala-, Cys, Gly, Pro, Ser, Thr, or Val). Requires deformylation of the N(alpha)-formylated initiator methionine before it can be hydrolyzed.</text>
</comment>
<feature type="binding site" evidence="6">
    <location>
        <position position="184"/>
    </location>
    <ligand>
        <name>substrate</name>
    </ligand>
</feature>
<dbReference type="GO" id="GO:0004239">
    <property type="term" value="F:initiator methionyl aminopeptidase activity"/>
    <property type="evidence" value="ECO:0007669"/>
    <property type="project" value="UniProtKB-UniRule"/>
</dbReference>
<keyword evidence="2 6" id="KW-0031">Aminopeptidase</keyword>
<proteinExistence type="inferred from homology"/>
<comment type="subunit">
    <text evidence="6">Monomer.</text>
</comment>
<feature type="binding site" evidence="6">
    <location>
        <position position="241"/>
    </location>
    <ligand>
        <name>a divalent metal cation</name>
        <dbReference type="ChEBI" id="CHEBI:60240"/>
        <label>1</label>
    </ligand>
</feature>
<dbReference type="InterPro" id="IPR002467">
    <property type="entry name" value="Pept_M24A_MAP1"/>
</dbReference>
<dbReference type="HAMAP" id="MF_01974">
    <property type="entry name" value="MetAP_1"/>
    <property type="match status" value="1"/>
</dbReference>
<feature type="domain" description="Peptidase M24" evidence="8">
    <location>
        <begin position="19"/>
        <end position="248"/>
    </location>
</feature>
<feature type="binding site" evidence="6">
    <location>
        <position position="241"/>
    </location>
    <ligand>
        <name>a divalent metal cation</name>
        <dbReference type="ChEBI" id="CHEBI:60240"/>
        <label>2</label>
        <note>catalytic</note>
    </ligand>
</feature>
<feature type="binding site" evidence="6">
    <location>
        <position position="113"/>
    </location>
    <ligand>
        <name>a divalent metal cation</name>
        <dbReference type="ChEBI" id="CHEBI:60240"/>
        <label>1</label>
    </ligand>
</feature>
<evidence type="ECO:0000313" key="9">
    <source>
        <dbReference type="EMBL" id="ASU85642.1"/>
    </source>
</evidence>
<protein>
    <recommendedName>
        <fullName evidence="6 7">Methionine aminopeptidase</fullName>
        <shortName evidence="6">MAP</shortName>
        <shortName evidence="6">MetAP</shortName>
        <ecNumber evidence="6 7">3.4.11.18</ecNumber>
    </recommendedName>
    <alternativeName>
        <fullName evidence="6">Peptidase M</fullName>
    </alternativeName>
</protein>
<dbReference type="CDD" id="cd01086">
    <property type="entry name" value="MetAP1"/>
    <property type="match status" value="1"/>
</dbReference>
<dbReference type="GO" id="GO:0005829">
    <property type="term" value="C:cytosol"/>
    <property type="evidence" value="ECO:0007669"/>
    <property type="project" value="TreeGrafter"/>
</dbReference>
<keyword evidence="3 6" id="KW-0645">Protease</keyword>
<dbReference type="AlphaFoldDB" id="A0A223SC13"/>
<evidence type="ECO:0000256" key="1">
    <source>
        <dbReference type="ARBA" id="ARBA00002521"/>
    </source>
</evidence>
<evidence type="ECO:0000259" key="8">
    <source>
        <dbReference type="Pfam" id="PF00557"/>
    </source>
</evidence>